<evidence type="ECO:0000313" key="2">
    <source>
        <dbReference type="EMBL" id="KAK5984384.1"/>
    </source>
</evidence>
<protein>
    <recommendedName>
        <fullName evidence="1">ShKT domain-containing protein</fullName>
    </recommendedName>
</protein>
<dbReference type="AlphaFoldDB" id="A0AAN8FW95"/>
<organism evidence="2 3">
    <name type="scientific">Trichostrongylus colubriformis</name>
    <name type="common">Black scour worm</name>
    <dbReference type="NCBI Taxonomy" id="6319"/>
    <lineage>
        <taxon>Eukaryota</taxon>
        <taxon>Metazoa</taxon>
        <taxon>Ecdysozoa</taxon>
        <taxon>Nematoda</taxon>
        <taxon>Chromadorea</taxon>
        <taxon>Rhabditida</taxon>
        <taxon>Rhabditina</taxon>
        <taxon>Rhabditomorpha</taxon>
        <taxon>Strongyloidea</taxon>
        <taxon>Trichostrongylidae</taxon>
        <taxon>Trichostrongylus</taxon>
    </lineage>
</organism>
<dbReference type="SMART" id="SM00254">
    <property type="entry name" value="ShKT"/>
    <property type="match status" value="1"/>
</dbReference>
<gene>
    <name evidence="2" type="ORF">GCK32_020058</name>
</gene>
<evidence type="ECO:0000259" key="1">
    <source>
        <dbReference type="SMART" id="SM00254"/>
    </source>
</evidence>
<feature type="domain" description="ShKT" evidence="1">
    <location>
        <begin position="64"/>
        <end position="100"/>
    </location>
</feature>
<dbReference type="Proteomes" id="UP001331761">
    <property type="component" value="Unassembled WGS sequence"/>
</dbReference>
<evidence type="ECO:0000313" key="3">
    <source>
        <dbReference type="Proteomes" id="UP001331761"/>
    </source>
</evidence>
<sequence length="137" mass="15087">MPPHVEACAAHLGEKTPAIFYDAAAATPRFDSTGLLGLLKRLLAAAKRKISKIALPEGKSSLTECYDQVPEECSRLYEKGVCSYEDVAKEYCRVTCGFCRPKNYGSRSEGYIMSDEWDKIPNGLQPPSRANHSENLG</sequence>
<proteinExistence type="predicted"/>
<dbReference type="Gene3D" id="1.10.10.1940">
    <property type="match status" value="1"/>
</dbReference>
<dbReference type="EMBL" id="WIXE01002954">
    <property type="protein sequence ID" value="KAK5984384.1"/>
    <property type="molecule type" value="Genomic_DNA"/>
</dbReference>
<name>A0AAN8FW95_TRICO</name>
<dbReference type="InterPro" id="IPR003582">
    <property type="entry name" value="ShKT_dom"/>
</dbReference>
<reference evidence="2 3" key="1">
    <citation type="submission" date="2019-10" db="EMBL/GenBank/DDBJ databases">
        <title>Assembly and Annotation for the nematode Trichostrongylus colubriformis.</title>
        <authorList>
            <person name="Martin J."/>
        </authorList>
    </citation>
    <scope>NUCLEOTIDE SEQUENCE [LARGE SCALE GENOMIC DNA]</scope>
    <source>
        <strain evidence="2">G859</strain>
        <tissue evidence="2">Whole worm</tissue>
    </source>
</reference>
<comment type="caution">
    <text evidence="2">The sequence shown here is derived from an EMBL/GenBank/DDBJ whole genome shotgun (WGS) entry which is preliminary data.</text>
</comment>
<dbReference type="Pfam" id="PF01549">
    <property type="entry name" value="ShK"/>
    <property type="match status" value="1"/>
</dbReference>
<accession>A0AAN8FW95</accession>
<keyword evidence="3" id="KW-1185">Reference proteome</keyword>
<feature type="non-terminal residue" evidence="2">
    <location>
        <position position="137"/>
    </location>
</feature>